<evidence type="ECO:0000256" key="8">
    <source>
        <dbReference type="ARBA" id="ARBA00031615"/>
    </source>
</evidence>
<organism evidence="10 11">
    <name type="scientific">Candidatus Thermofonsia Clade 3 bacterium</name>
    <dbReference type="NCBI Taxonomy" id="2364212"/>
    <lineage>
        <taxon>Bacteria</taxon>
        <taxon>Bacillati</taxon>
        <taxon>Chloroflexota</taxon>
        <taxon>Candidatus Thermofontia</taxon>
        <taxon>Candidatus Thermofonsia Clade 3</taxon>
    </lineage>
</organism>
<gene>
    <name evidence="10" type="primary">selB</name>
    <name evidence="10" type="ORF">CUN48_11660</name>
</gene>
<dbReference type="Gene3D" id="2.40.30.10">
    <property type="entry name" value="Translation factors"/>
    <property type="match status" value="1"/>
</dbReference>
<name>A0A2M8QAP2_9CHLR</name>
<dbReference type="InterPro" id="IPR004535">
    <property type="entry name" value="Transl_elong_SelB"/>
</dbReference>
<dbReference type="AlphaFoldDB" id="A0A2M8QAP2"/>
<evidence type="ECO:0000259" key="9">
    <source>
        <dbReference type="PROSITE" id="PS51722"/>
    </source>
</evidence>
<evidence type="ECO:0000256" key="2">
    <source>
        <dbReference type="ARBA" id="ARBA00015953"/>
    </source>
</evidence>
<dbReference type="Pfam" id="PF03144">
    <property type="entry name" value="GTP_EFTU_D2"/>
    <property type="match status" value="1"/>
</dbReference>
<dbReference type="InterPro" id="IPR000795">
    <property type="entry name" value="T_Tr_GTP-bd_dom"/>
</dbReference>
<dbReference type="Pfam" id="PF09106">
    <property type="entry name" value="WHD_2nd_SelB"/>
    <property type="match status" value="1"/>
</dbReference>
<dbReference type="GO" id="GO:0005829">
    <property type="term" value="C:cytosol"/>
    <property type="evidence" value="ECO:0007669"/>
    <property type="project" value="TreeGrafter"/>
</dbReference>
<dbReference type="PANTHER" id="PTHR43721:SF22">
    <property type="entry name" value="ELONGATION FACTOR TU, MITOCHONDRIAL"/>
    <property type="match status" value="1"/>
</dbReference>
<evidence type="ECO:0000313" key="10">
    <source>
        <dbReference type="EMBL" id="PJF46855.1"/>
    </source>
</evidence>
<keyword evidence="6" id="KW-0342">GTP-binding</keyword>
<dbReference type="GO" id="GO:0003723">
    <property type="term" value="F:RNA binding"/>
    <property type="evidence" value="ECO:0007669"/>
    <property type="project" value="InterPro"/>
</dbReference>
<reference evidence="10 11" key="1">
    <citation type="submission" date="2017-11" db="EMBL/GenBank/DDBJ databases">
        <title>Evolution of Phototrophy in the Chloroflexi Phylum Driven by Horizontal Gene Transfer.</title>
        <authorList>
            <person name="Ward L.M."/>
            <person name="Hemp J."/>
            <person name="Shih P.M."/>
            <person name="Mcglynn S.E."/>
            <person name="Fischer W."/>
        </authorList>
    </citation>
    <scope>NUCLEOTIDE SEQUENCE [LARGE SCALE GENOMIC DNA]</scope>
    <source>
        <strain evidence="10">JP3_7</strain>
    </source>
</reference>
<dbReference type="NCBIfam" id="TIGR00475">
    <property type="entry name" value="selB"/>
    <property type="match status" value="1"/>
</dbReference>
<evidence type="ECO:0000256" key="6">
    <source>
        <dbReference type="ARBA" id="ARBA00023134"/>
    </source>
</evidence>
<accession>A0A2M8QAP2</accession>
<dbReference type="InterPro" id="IPR027417">
    <property type="entry name" value="P-loop_NTPase"/>
</dbReference>
<proteinExistence type="predicted"/>
<dbReference type="SUPFAM" id="SSF50465">
    <property type="entry name" value="EF-Tu/eEF-1alpha/eIF2-gamma C-terminal domain"/>
    <property type="match status" value="1"/>
</dbReference>
<dbReference type="InterPro" id="IPR015190">
    <property type="entry name" value="Elong_fac_SelB-wing-hlx_typ-2"/>
</dbReference>
<evidence type="ECO:0000256" key="1">
    <source>
        <dbReference type="ARBA" id="ARBA00004496"/>
    </source>
</evidence>
<sequence>MRVIATAGHVDHGKSTLVRALTGIDPDRLREEQQREMTIDLGFAWMTLPNGEPVGVVDVPGHIDFIENMLAGVGGVDAALLVIAADEGPMPQTVEHLAILGLLQVRCGVVALSKLDLISDPTWVALVDDEVRRLLAGTPLAGAAIVPVSAKTGQGLAALRAALARALADAPARRDLGRPRLPVDRVFTLPGFGVVVTGTLSDGVFEVGDEVEVITQRGETLPARIRGLQTHKQKVTRAQIGSRLAVNLSGIAAERIARGCVVARPGALAPTTLVDAWLEVLSAPARQATAMPRAFALRHNAEVKIFSGAAHSIARVRLLEGDALTPGESGWTQLQLAAPMALANGDRFVVRLPSPSVTLGGGVIVNAHPQMRYRRKGGRADAQVLKRLATLRRGSPAERLLQALEELAFASPAEAAARAQLEAEDLQAALADLSERGAIVIAPDAKGGRILSCRETWQRMRHSAQEVLEAYHKAHPLAEGMPREALRGQLGLPAEVFDALLKSGHDSSDSTRFVDSGGVVRLAAHEIRFDADQRAAVDALLARCRTQPWATPSVKEARAAVGDPVYEVMLRRRMLVQLNDEVVLLPETYAQAVEQVRDFIAREGSMTAAQARDLFGTTRKYALALMEHLDAIGVTCRRGDARVLKG</sequence>
<dbReference type="InterPro" id="IPR015191">
    <property type="entry name" value="SelB_WHD4"/>
</dbReference>
<dbReference type="Gene3D" id="1.10.10.10">
    <property type="entry name" value="Winged helix-like DNA-binding domain superfamily/Winged helix DNA-binding domain"/>
    <property type="match status" value="1"/>
</dbReference>
<dbReference type="Proteomes" id="UP000230790">
    <property type="component" value="Unassembled WGS sequence"/>
</dbReference>
<evidence type="ECO:0000256" key="3">
    <source>
        <dbReference type="ARBA" id="ARBA00022490"/>
    </source>
</evidence>
<dbReference type="InterPro" id="IPR057335">
    <property type="entry name" value="Beta-barrel_SelB"/>
</dbReference>
<dbReference type="CDD" id="cd15491">
    <property type="entry name" value="selB_III"/>
    <property type="match status" value="1"/>
</dbReference>
<keyword evidence="3" id="KW-0963">Cytoplasm</keyword>
<dbReference type="InterPro" id="IPR036390">
    <property type="entry name" value="WH_DNA-bd_sf"/>
</dbReference>
<dbReference type="GO" id="GO:0001514">
    <property type="term" value="P:selenocysteine incorporation"/>
    <property type="evidence" value="ECO:0007669"/>
    <property type="project" value="InterPro"/>
</dbReference>
<dbReference type="Gene3D" id="1.10.10.2770">
    <property type="match status" value="1"/>
</dbReference>
<dbReference type="InterPro" id="IPR009000">
    <property type="entry name" value="Transl_B-barrel_sf"/>
</dbReference>
<comment type="function">
    <text evidence="7">Translation factor necessary for the incorporation of selenocysteine into proteins. It probably replaces EF-Tu for the insertion of selenocysteine directed by the UGA codon. SelB binds GTP and GDP.</text>
</comment>
<dbReference type="GO" id="GO:0003746">
    <property type="term" value="F:translation elongation factor activity"/>
    <property type="evidence" value="ECO:0007669"/>
    <property type="project" value="UniProtKB-KW"/>
</dbReference>
<dbReference type="Pfam" id="PF00009">
    <property type="entry name" value="GTP_EFTU"/>
    <property type="match status" value="1"/>
</dbReference>
<dbReference type="CDD" id="cd04171">
    <property type="entry name" value="SelB"/>
    <property type="match status" value="1"/>
</dbReference>
<dbReference type="GO" id="GO:0005525">
    <property type="term" value="F:GTP binding"/>
    <property type="evidence" value="ECO:0007669"/>
    <property type="project" value="UniProtKB-KW"/>
</dbReference>
<dbReference type="PANTHER" id="PTHR43721">
    <property type="entry name" value="ELONGATION FACTOR TU-RELATED"/>
    <property type="match status" value="1"/>
</dbReference>
<feature type="domain" description="Tr-type G" evidence="9">
    <location>
        <begin position="1"/>
        <end position="172"/>
    </location>
</feature>
<evidence type="ECO:0000256" key="5">
    <source>
        <dbReference type="ARBA" id="ARBA00022917"/>
    </source>
</evidence>
<dbReference type="SUPFAM" id="SSF50447">
    <property type="entry name" value="Translation proteins"/>
    <property type="match status" value="1"/>
</dbReference>
<evidence type="ECO:0000256" key="7">
    <source>
        <dbReference type="ARBA" id="ARBA00025526"/>
    </source>
</evidence>
<keyword evidence="4" id="KW-0547">Nucleotide-binding</keyword>
<dbReference type="InterPro" id="IPR009001">
    <property type="entry name" value="Transl_elong_EF1A/Init_IF2_C"/>
</dbReference>
<dbReference type="Pfam" id="PF25461">
    <property type="entry name" value="Beta-barrel_SelB"/>
    <property type="match status" value="1"/>
</dbReference>
<dbReference type="Pfam" id="PF09107">
    <property type="entry name" value="WHD_3rd_SelB"/>
    <property type="match status" value="1"/>
</dbReference>
<comment type="subcellular location">
    <subcellularLocation>
        <location evidence="1">Cytoplasm</location>
    </subcellularLocation>
</comment>
<dbReference type="PROSITE" id="PS51722">
    <property type="entry name" value="G_TR_2"/>
    <property type="match status" value="1"/>
</dbReference>
<dbReference type="EMBL" id="PGTN01000087">
    <property type="protein sequence ID" value="PJF46855.1"/>
    <property type="molecule type" value="Genomic_DNA"/>
</dbReference>
<dbReference type="InterPro" id="IPR004161">
    <property type="entry name" value="EFTu-like_2"/>
</dbReference>
<evidence type="ECO:0000256" key="4">
    <source>
        <dbReference type="ARBA" id="ARBA00022741"/>
    </source>
</evidence>
<keyword evidence="10" id="KW-0251">Elongation factor</keyword>
<dbReference type="GO" id="GO:0003924">
    <property type="term" value="F:GTPase activity"/>
    <property type="evidence" value="ECO:0007669"/>
    <property type="project" value="InterPro"/>
</dbReference>
<keyword evidence="5" id="KW-0648">Protein biosynthesis</keyword>
<dbReference type="Gene3D" id="3.40.50.300">
    <property type="entry name" value="P-loop containing nucleotide triphosphate hydrolases"/>
    <property type="match status" value="1"/>
</dbReference>
<dbReference type="InterPro" id="IPR050055">
    <property type="entry name" value="EF-Tu_GTPase"/>
</dbReference>
<dbReference type="SUPFAM" id="SSF46785">
    <property type="entry name" value="Winged helix' DNA-binding domain"/>
    <property type="match status" value="2"/>
</dbReference>
<evidence type="ECO:0000313" key="11">
    <source>
        <dbReference type="Proteomes" id="UP000230790"/>
    </source>
</evidence>
<dbReference type="SUPFAM" id="SSF52540">
    <property type="entry name" value="P-loop containing nucleoside triphosphate hydrolases"/>
    <property type="match status" value="1"/>
</dbReference>
<protein>
    <recommendedName>
        <fullName evidence="2">Selenocysteine-specific elongation factor</fullName>
    </recommendedName>
    <alternativeName>
        <fullName evidence="8">SelB translation factor</fullName>
    </alternativeName>
</protein>
<dbReference type="InterPro" id="IPR036388">
    <property type="entry name" value="WH-like_DNA-bd_sf"/>
</dbReference>
<comment type="caution">
    <text evidence="10">The sequence shown here is derived from an EMBL/GenBank/DDBJ whole genome shotgun (WGS) entry which is preliminary data.</text>
</comment>
<dbReference type="PRINTS" id="PR00315">
    <property type="entry name" value="ELONGATNFCT"/>
</dbReference>